<keyword evidence="2" id="KW-1185">Reference proteome</keyword>
<dbReference type="EMBL" id="DF157103">
    <property type="protein sequence ID" value="GAB67420.1"/>
    <property type="molecule type" value="Genomic_DNA"/>
</dbReference>
<dbReference type="AlphaFoldDB" id="K6UY07"/>
<dbReference type="RefSeq" id="XP_004223367.1">
    <property type="nucleotide sequence ID" value="XM_004223319.1"/>
</dbReference>
<dbReference type="KEGG" id="pcy:PCYB_114400"/>
<dbReference type="OrthoDB" id="369651at2759"/>
<dbReference type="PhylomeDB" id="K6UY07"/>
<dbReference type="VEuPathDB" id="PlasmoDB:PCYB_114400"/>
<name>K6UY07_PLACD</name>
<accession>K6UY07</accession>
<proteinExistence type="predicted"/>
<dbReference type="Proteomes" id="UP000006319">
    <property type="component" value="Chromosome 11"/>
</dbReference>
<evidence type="ECO:0000313" key="1">
    <source>
        <dbReference type="EMBL" id="GAB67420.1"/>
    </source>
</evidence>
<reference evidence="1 2" key="1">
    <citation type="journal article" date="2012" name="Nat. Genet.">
        <title>Plasmodium cynomolgi genome sequences provide insight into Plasmodium vivax and the monkey malaria clade.</title>
        <authorList>
            <person name="Tachibana S."/>
            <person name="Sullivan S.A."/>
            <person name="Kawai S."/>
            <person name="Nakamura S."/>
            <person name="Kim H.R."/>
            <person name="Goto N."/>
            <person name="Arisue N."/>
            <person name="Palacpac N.M.Q."/>
            <person name="Honma H."/>
            <person name="Yagi M."/>
            <person name="Tougan T."/>
            <person name="Katakai Y."/>
            <person name="Kaneko O."/>
            <person name="Mita T."/>
            <person name="Kita K."/>
            <person name="Yasutomi Y."/>
            <person name="Sutton P.L."/>
            <person name="Shakhbatyan R."/>
            <person name="Horii T."/>
            <person name="Yasunaga T."/>
            <person name="Barnwell J.W."/>
            <person name="Escalante A.A."/>
            <person name="Carlton J.M."/>
            <person name="Tanabe K."/>
        </authorList>
    </citation>
    <scope>NUCLEOTIDE SEQUENCE [LARGE SCALE GENOMIC DNA]</scope>
    <source>
        <strain evidence="1 2">B</strain>
    </source>
</reference>
<protein>
    <submittedName>
        <fullName evidence="1">Uncharacterized protein</fullName>
    </submittedName>
</protein>
<dbReference type="GeneID" id="14693789"/>
<organism evidence="1 2">
    <name type="scientific">Plasmodium cynomolgi (strain B)</name>
    <dbReference type="NCBI Taxonomy" id="1120755"/>
    <lineage>
        <taxon>Eukaryota</taxon>
        <taxon>Sar</taxon>
        <taxon>Alveolata</taxon>
        <taxon>Apicomplexa</taxon>
        <taxon>Aconoidasida</taxon>
        <taxon>Haemosporida</taxon>
        <taxon>Plasmodiidae</taxon>
        <taxon>Plasmodium</taxon>
        <taxon>Plasmodium (Plasmodium)</taxon>
    </lineage>
</organism>
<sequence>MKYSAFRSSMRFAAKFCGNNNYKLYMNSVPQFSTFAYGKHLKTNPLTNRLDDLLKRNSTLISTISINGLDDLITQSSKIESISMADWLLNLVEEYQSQDRCIHFMNTNSITCKYDHNKATFYKKFGCDRAIAHIHHCVRRAPSAQSFGQFAACTPFAPLSQHFRTTFASIS</sequence>
<dbReference type="eggNOG" id="ENOG502QYGK">
    <property type="taxonomic scope" value="Eukaryota"/>
</dbReference>
<gene>
    <name evidence="1" type="ORF">PCYB_114400</name>
</gene>
<evidence type="ECO:0000313" key="2">
    <source>
        <dbReference type="Proteomes" id="UP000006319"/>
    </source>
</evidence>